<reference evidence="1" key="1">
    <citation type="submission" date="2022-07" db="EMBL/GenBank/DDBJ databases">
        <title>Pseudomonas agronomica sp. nov.: a novel bacterium with biotechnological application in the synthesis of biofertilizers from valorized agricultural residues.</title>
        <authorList>
            <person name="Robas M."/>
            <person name="Fernandez V.M."/>
            <person name="Luna L."/>
            <person name="Provanza A."/>
            <person name="Jimenez P.A."/>
        </authorList>
    </citation>
    <scope>NUCLEOTIDE SEQUENCE</scope>
    <source>
        <strain evidence="1">SAICEU22T</strain>
    </source>
</reference>
<name>A0ABT3F4J1_9PSED</name>
<dbReference type="EMBL" id="JAOSHO010000046">
    <property type="protein sequence ID" value="MCW1244003.1"/>
    <property type="molecule type" value="Genomic_DNA"/>
</dbReference>
<organism evidence="1 2">
    <name type="scientific">Pseudomonas agronomica</name>
    <dbReference type="NCBI Taxonomy" id="2979328"/>
    <lineage>
        <taxon>Bacteria</taxon>
        <taxon>Pseudomonadati</taxon>
        <taxon>Pseudomonadota</taxon>
        <taxon>Gammaproteobacteria</taxon>
        <taxon>Pseudomonadales</taxon>
        <taxon>Pseudomonadaceae</taxon>
        <taxon>Pseudomonas</taxon>
    </lineage>
</organism>
<accession>A0ABT3F4J1</accession>
<dbReference type="Gene3D" id="2.40.360.20">
    <property type="match status" value="1"/>
</dbReference>
<comment type="caution">
    <text evidence="1">The sequence shown here is derived from an EMBL/GenBank/DDBJ whole genome shotgun (WGS) entry which is preliminary data.</text>
</comment>
<evidence type="ECO:0000313" key="1">
    <source>
        <dbReference type="EMBL" id="MCW1244003.1"/>
    </source>
</evidence>
<gene>
    <name evidence="1" type="ORF">OC610_06260</name>
</gene>
<protein>
    <submittedName>
        <fullName evidence="1">Uncharacterized protein</fullName>
    </submittedName>
</protein>
<proteinExistence type="predicted"/>
<dbReference type="Proteomes" id="UP001061999">
    <property type="component" value="Unassembled WGS sequence"/>
</dbReference>
<evidence type="ECO:0000313" key="2">
    <source>
        <dbReference type="Proteomes" id="UP001061999"/>
    </source>
</evidence>
<keyword evidence="2" id="KW-1185">Reference proteome</keyword>
<sequence length="220" mass="23775">MTAASAAYAADVSSAPCTRETDFQPGTVVMSESRDNLSPTTSRSKTETLAREAFAGADPVVSLHTSYLNNVPFYLTKTYAQIKDGQLIRYGDRHGDGASLVTSTYSPPPATPIDLQPGQTVTVNYKNKAQSAGGTVEFDISEKLTYNGRETLTTALGTFDTCKFTNEITTGGAARQVVVVHNWFPVDGPYRGQSIRSVTPAFNGVPERISEIINMKYSTR</sequence>